<comment type="caution">
    <text evidence="1">The sequence shown here is derived from an EMBL/GenBank/DDBJ whole genome shotgun (WGS) entry which is preliminary data.</text>
</comment>
<sequence>MPRLKRRSEGTPPSATTNHAELIYSLSSQGDKFFDLHGAALQSYNDLISSYEVSSGSSSRIGQLEDELHFLKKEKAREEGILKGMLWQERERDVVGREIDVVVEERDVAAKERDIIRAGRNEILQTHDRLLDQLSAAIVIPHRRRPSSTSQRLSSPAFPMVYLPIAELPSSFYPFVIRSFRMPGLHAVLSCLSRSKCGRPPLSQGLKLVWPRVLSPEFLFLPGRSYGAISVHTCWPLVNLVKLGSFNPSGMMAPFMFCAKGANPANLVFVPCQVCPATFPVRASTCHRSAAIASCWGAGAAAHPATASLWFWRPMVGSWLPRTGGVWV</sequence>
<evidence type="ECO:0000313" key="1">
    <source>
        <dbReference type="EMBL" id="GAA0170278.1"/>
    </source>
</evidence>
<keyword evidence="2" id="KW-1185">Reference proteome</keyword>
<accession>A0AAV3R4U0</accession>
<protein>
    <submittedName>
        <fullName evidence="1">Uncharacterized protein</fullName>
    </submittedName>
</protein>
<dbReference type="Proteomes" id="UP001454036">
    <property type="component" value="Unassembled WGS sequence"/>
</dbReference>
<gene>
    <name evidence="1" type="ORF">LIER_24576</name>
</gene>
<dbReference type="EMBL" id="BAABME010007173">
    <property type="protein sequence ID" value="GAA0170278.1"/>
    <property type="molecule type" value="Genomic_DNA"/>
</dbReference>
<organism evidence="1 2">
    <name type="scientific">Lithospermum erythrorhizon</name>
    <name type="common">Purple gromwell</name>
    <name type="synonym">Lithospermum officinale var. erythrorhizon</name>
    <dbReference type="NCBI Taxonomy" id="34254"/>
    <lineage>
        <taxon>Eukaryota</taxon>
        <taxon>Viridiplantae</taxon>
        <taxon>Streptophyta</taxon>
        <taxon>Embryophyta</taxon>
        <taxon>Tracheophyta</taxon>
        <taxon>Spermatophyta</taxon>
        <taxon>Magnoliopsida</taxon>
        <taxon>eudicotyledons</taxon>
        <taxon>Gunneridae</taxon>
        <taxon>Pentapetalae</taxon>
        <taxon>asterids</taxon>
        <taxon>lamiids</taxon>
        <taxon>Boraginales</taxon>
        <taxon>Boraginaceae</taxon>
        <taxon>Boraginoideae</taxon>
        <taxon>Lithospermeae</taxon>
        <taxon>Lithospermum</taxon>
    </lineage>
</organism>
<evidence type="ECO:0000313" key="2">
    <source>
        <dbReference type="Proteomes" id="UP001454036"/>
    </source>
</evidence>
<proteinExistence type="predicted"/>
<reference evidence="1 2" key="1">
    <citation type="submission" date="2024-01" db="EMBL/GenBank/DDBJ databases">
        <title>The complete chloroplast genome sequence of Lithospermum erythrorhizon: insights into the phylogenetic relationship among Boraginaceae species and the maternal lineages of purple gromwells.</title>
        <authorList>
            <person name="Okada T."/>
            <person name="Watanabe K."/>
        </authorList>
    </citation>
    <scope>NUCLEOTIDE SEQUENCE [LARGE SCALE GENOMIC DNA]</scope>
</reference>
<dbReference type="AlphaFoldDB" id="A0AAV3R4U0"/>
<name>A0AAV3R4U0_LITER</name>